<protein>
    <submittedName>
        <fullName evidence="1">Uncharacterized protein</fullName>
    </submittedName>
</protein>
<sequence>MPSVRGVLSPLTNSLDSASVPRRWRHLVRFRESIPHDLLQERETNPLCTADNRFGSCISAYKKERGEYLFRTSGTDLSDIL</sequence>
<dbReference type="Proteomes" id="UP000499080">
    <property type="component" value="Unassembled WGS sequence"/>
</dbReference>
<proteinExistence type="predicted"/>
<evidence type="ECO:0000313" key="2">
    <source>
        <dbReference type="Proteomes" id="UP000499080"/>
    </source>
</evidence>
<accession>A0A4Y2S4K1</accession>
<reference evidence="1 2" key="1">
    <citation type="journal article" date="2019" name="Sci. Rep.">
        <title>Orb-weaving spider Araneus ventricosus genome elucidates the spidroin gene catalogue.</title>
        <authorList>
            <person name="Kono N."/>
            <person name="Nakamura H."/>
            <person name="Ohtoshi R."/>
            <person name="Moran D.A.P."/>
            <person name="Shinohara A."/>
            <person name="Yoshida Y."/>
            <person name="Fujiwara M."/>
            <person name="Mori M."/>
            <person name="Tomita M."/>
            <person name="Arakawa K."/>
        </authorList>
    </citation>
    <scope>NUCLEOTIDE SEQUENCE [LARGE SCALE GENOMIC DNA]</scope>
</reference>
<keyword evidence="2" id="KW-1185">Reference proteome</keyword>
<dbReference type="AlphaFoldDB" id="A0A4Y2S4K1"/>
<evidence type="ECO:0000313" key="1">
    <source>
        <dbReference type="EMBL" id="GBN83124.1"/>
    </source>
</evidence>
<name>A0A4Y2S4K1_ARAVE</name>
<gene>
    <name evidence="1" type="ORF">AVEN_236613_1</name>
</gene>
<comment type="caution">
    <text evidence="1">The sequence shown here is derived from an EMBL/GenBank/DDBJ whole genome shotgun (WGS) entry which is preliminary data.</text>
</comment>
<dbReference type="EMBL" id="BGPR01149880">
    <property type="protein sequence ID" value="GBN83124.1"/>
    <property type="molecule type" value="Genomic_DNA"/>
</dbReference>
<organism evidence="1 2">
    <name type="scientific">Araneus ventricosus</name>
    <name type="common">Orbweaver spider</name>
    <name type="synonym">Epeira ventricosa</name>
    <dbReference type="NCBI Taxonomy" id="182803"/>
    <lineage>
        <taxon>Eukaryota</taxon>
        <taxon>Metazoa</taxon>
        <taxon>Ecdysozoa</taxon>
        <taxon>Arthropoda</taxon>
        <taxon>Chelicerata</taxon>
        <taxon>Arachnida</taxon>
        <taxon>Araneae</taxon>
        <taxon>Araneomorphae</taxon>
        <taxon>Entelegynae</taxon>
        <taxon>Araneoidea</taxon>
        <taxon>Araneidae</taxon>
        <taxon>Araneus</taxon>
    </lineage>
</organism>